<evidence type="ECO:0000256" key="1">
    <source>
        <dbReference type="SAM" id="Phobius"/>
    </source>
</evidence>
<keyword evidence="3" id="KW-1185">Reference proteome</keyword>
<sequence>MRGSPALYLVGAALTVIALILAVVLFSEDDGSEPPSVDAYPPASTGMEIPSTTTTFQSYATTTTPPLTGPAAVVQDYFDAITRRDYVTAWNLGGRNFEPNFNQFVADLATTAKDTVTIIAVVGNQVHITLDALQTDGSHRYFAGYYIVEGGVLVSARIHVA</sequence>
<dbReference type="RefSeq" id="WP_067528256.1">
    <property type="nucleotide sequence ID" value="NZ_JABELX010000021.1"/>
</dbReference>
<name>A0A849CFS9_9NOCA</name>
<keyword evidence="1" id="KW-0472">Membrane</keyword>
<dbReference type="EMBL" id="JABELX010000021">
    <property type="protein sequence ID" value="NNH75427.1"/>
    <property type="molecule type" value="Genomic_DNA"/>
</dbReference>
<keyword evidence="1" id="KW-0812">Transmembrane</keyword>
<comment type="caution">
    <text evidence="2">The sequence shown here is derived from an EMBL/GenBank/DDBJ whole genome shotgun (WGS) entry which is preliminary data.</text>
</comment>
<proteinExistence type="predicted"/>
<organism evidence="2 3">
    <name type="scientific">Nocardia uniformis</name>
    <dbReference type="NCBI Taxonomy" id="53432"/>
    <lineage>
        <taxon>Bacteria</taxon>
        <taxon>Bacillati</taxon>
        <taxon>Actinomycetota</taxon>
        <taxon>Actinomycetes</taxon>
        <taxon>Mycobacteriales</taxon>
        <taxon>Nocardiaceae</taxon>
        <taxon>Nocardia</taxon>
    </lineage>
</organism>
<gene>
    <name evidence="2" type="ORF">HLB23_37215</name>
</gene>
<evidence type="ECO:0000313" key="2">
    <source>
        <dbReference type="EMBL" id="NNH75427.1"/>
    </source>
</evidence>
<keyword evidence="1" id="KW-1133">Transmembrane helix</keyword>
<reference evidence="2 3" key="1">
    <citation type="submission" date="2020-05" db="EMBL/GenBank/DDBJ databases">
        <title>MicrobeNet Type strains.</title>
        <authorList>
            <person name="Nicholson A.C."/>
        </authorList>
    </citation>
    <scope>NUCLEOTIDE SEQUENCE [LARGE SCALE GENOMIC DNA]</scope>
    <source>
        <strain evidence="2 3">JCM 3224</strain>
    </source>
</reference>
<protein>
    <submittedName>
        <fullName evidence="2">Uncharacterized protein</fullName>
    </submittedName>
</protein>
<feature type="transmembrane region" description="Helical" evidence="1">
    <location>
        <begin position="6"/>
        <end position="26"/>
    </location>
</feature>
<accession>A0A849CFS9</accession>
<dbReference type="Proteomes" id="UP000586827">
    <property type="component" value="Unassembled WGS sequence"/>
</dbReference>
<dbReference type="AlphaFoldDB" id="A0A849CFS9"/>
<evidence type="ECO:0000313" key="3">
    <source>
        <dbReference type="Proteomes" id="UP000586827"/>
    </source>
</evidence>